<dbReference type="GO" id="GO:0016855">
    <property type="term" value="F:racemase and epimerase activity, acting on amino acids and derivatives"/>
    <property type="evidence" value="ECO:0007669"/>
    <property type="project" value="InterPro"/>
</dbReference>
<dbReference type="InterPro" id="IPR001920">
    <property type="entry name" value="Asp/Glu_race"/>
</dbReference>
<dbReference type="SUPFAM" id="SSF53681">
    <property type="entry name" value="Aspartate/glutamate racemase"/>
    <property type="match status" value="1"/>
</dbReference>
<sequence>MQSQLVIGALSLSGPHILISFLEKITYFSRSFNNHNKEFYFPNFVFLTLSNNIIYNKKTNESETKNSIKLLLENYNHANFDYFLIIGSNTCFYIDYISNLIKAPILNMATEVAKLISNDYKKPALLINDGTMYHSFYQNELNSIGTSYFYDETLQNLVNELVISTKQTGLSNHSKKIWKNIYTHCEENNCDSIVTDFSDLSLLLDNKIGKNIIPIFDANDILAFSCIKSCLNLDLNYYKKAL</sequence>
<accession>A0A6N6VXW9</accession>
<keyword evidence="2" id="KW-1185">Reference proteome</keyword>
<comment type="caution">
    <text evidence="1">The sequence shown here is derived from an EMBL/GenBank/DDBJ whole genome shotgun (WGS) entry which is preliminary data.</text>
</comment>
<dbReference type="OrthoDB" id="9803739at2"/>
<dbReference type="EMBL" id="WFLM01000001">
    <property type="protein sequence ID" value="KAB8040597.1"/>
    <property type="molecule type" value="Genomic_DNA"/>
</dbReference>
<proteinExistence type="predicted"/>
<evidence type="ECO:0000313" key="2">
    <source>
        <dbReference type="Proteomes" id="UP000437748"/>
    </source>
</evidence>
<dbReference type="Gene3D" id="3.40.50.1860">
    <property type="match status" value="2"/>
</dbReference>
<evidence type="ECO:0008006" key="3">
    <source>
        <dbReference type="Google" id="ProtNLM"/>
    </source>
</evidence>
<dbReference type="RefSeq" id="WP_153418112.1">
    <property type="nucleotide sequence ID" value="NZ_WFLM01000001.1"/>
</dbReference>
<reference evidence="1 2" key="1">
    <citation type="submission" date="2019-10" db="EMBL/GenBank/DDBJ databases">
        <title>New species of Slilvanegrellaceae.</title>
        <authorList>
            <person name="Pitt A."/>
            <person name="Hahn M.W."/>
        </authorList>
    </citation>
    <scope>NUCLEOTIDE SEQUENCE [LARGE SCALE GENOMIC DNA]</scope>
    <source>
        <strain evidence="1 2">SP-Ram-0.45-NSY-1</strain>
    </source>
</reference>
<dbReference type="Proteomes" id="UP000437748">
    <property type="component" value="Unassembled WGS sequence"/>
</dbReference>
<organism evidence="1 2">
    <name type="scientific">Silvanigrella paludirubra</name>
    <dbReference type="NCBI Taxonomy" id="2499159"/>
    <lineage>
        <taxon>Bacteria</taxon>
        <taxon>Pseudomonadati</taxon>
        <taxon>Bdellovibrionota</taxon>
        <taxon>Oligoflexia</taxon>
        <taxon>Silvanigrellales</taxon>
        <taxon>Silvanigrellaceae</taxon>
        <taxon>Silvanigrella</taxon>
    </lineage>
</organism>
<dbReference type="AlphaFoldDB" id="A0A6N6VXW9"/>
<evidence type="ECO:0000313" key="1">
    <source>
        <dbReference type="EMBL" id="KAB8040597.1"/>
    </source>
</evidence>
<protein>
    <recommendedName>
        <fullName evidence="3">Aspartate racemase</fullName>
    </recommendedName>
</protein>
<gene>
    <name evidence="1" type="ORF">GCL60_01365</name>
</gene>
<name>A0A6N6VXW9_9BACT</name>